<feature type="region of interest" description="Disordered" evidence="6">
    <location>
        <begin position="593"/>
        <end position="649"/>
    </location>
</feature>
<dbReference type="SUPFAM" id="SSF57667">
    <property type="entry name" value="beta-beta-alpha zinc fingers"/>
    <property type="match status" value="2"/>
</dbReference>
<dbReference type="InterPro" id="IPR013087">
    <property type="entry name" value="Znf_C2H2_type"/>
</dbReference>
<evidence type="ECO:0000256" key="2">
    <source>
        <dbReference type="ARBA" id="ARBA00022737"/>
    </source>
</evidence>
<evidence type="ECO:0000256" key="5">
    <source>
        <dbReference type="PROSITE-ProRule" id="PRU00042"/>
    </source>
</evidence>
<feature type="compositionally biased region" description="Low complexity" evidence="6">
    <location>
        <begin position="130"/>
        <end position="145"/>
    </location>
</feature>
<feature type="compositionally biased region" description="Polar residues" evidence="6">
    <location>
        <begin position="393"/>
        <end position="428"/>
    </location>
</feature>
<sequence length="1249" mass="133737">MSDPNPNPTSSEAPTFDAIFSSQQLPPRRSSTSSSFNAYSFQSPYPHMIAESSHSHSHSQSQSQSHNHVQGQGQGQNQNQNQLGQGQGQGQNQYYEEPQSINRKSSNSSLNGNGFSNGNGLQAHSRNRQSSSSSSSTGSTSDMMSKGYNNFGSLRRRQSSLRKESLPFNPESDSTIIATAPRQGNRFSSPSQGYSSPPIGDIMFGGQARIQDNSQIQIQPNSQNQIQNQNQNQTYQYQANDQLQQQWAGVGTIGILQQQQQQQQQPITQYAQAQIPRQQQQQEQQYSPFPSPVPTPSSAGLNFMTPGSANSINDSTMYDQFSPYTNQAITPNQQNHAGWGQEFVGQAEPSQGYSSGYIGADTNDGQMNGIDDLMGISEQDALNNELQRIISNTSHHSSAQQSGDQSPFPQHAQTPNPDYNQLYQNQVQGHSRHGSFSASRSPSPFAPPQQQQQYDMSDLTSPPVSGTFQVTGGSAPGSSPFFNKPQSPPALIIPNQHSPSPKLPPIITTTSSGPSGIGQKGMNAPRQGDLGGSVSGGLLPPVNPALEHLTGMAGISPIAPSADGPMIYIQPSTPISGMKDGRGLFDAALRRAGQMAQQGGQQNQGDFNQQQGFNVPPPQSHPLVRPGSSDQLAQSGQSNTGGLNDDMQGGMDFATAMAFQATQGWGQLGGASLGAGIQTRPRAKSDSFMPSPTADSFDRQALLNLLAGANPSNGMNNVIQDQVISDEWKNTVNAWRTGINENDPSNGQNNFTLDPRLLPGQESQDPLQQMLNQQQQPNNQLNESSQQHQLNLLQAQRNRLPPLNTNTAIQGQGNDAGVGGVLKYEPGEFSPTSMAFYQSIGLYPHSASELPGTTSAPFYTTTFGDISGVPSSAGPSQQSFLVPNQAQGGLGARRRSFGGEGTNHPAAGAGTPGYGVEFTQNNNNSPFGQLRPGVVRGVSGHGHRRAAKSEDFGRVGTGWGVGAGGSTADFLQSITANDGSLLPPTNRGRAMSHSRNSSASSIRSASPALSISSQGSNWSNMERMELPDGTQVQESSPDPNTSTGQVPAATTSAKGRKRVAKLKVTSVATEVASTSRRTNSGVFKCPVPGCGSTFTRHFNLKGHLRSHNDERPYKCLYDGCPKAVVGFARQHDCKRHMLLHEGLRPFECEGCGKKFARLDALTRHHKSEQGQECALTHPLPVNPDGTPMSESQYKAYRGFKTVQPMDASPDQGRRRSSGVKSEFLSGDDRSGGEDELGGGLSGMEEYDRF</sequence>
<feature type="compositionally biased region" description="Polar residues" evidence="6">
    <location>
        <begin position="628"/>
        <end position="642"/>
    </location>
</feature>
<reference evidence="8 9" key="1">
    <citation type="submission" date="2024-01" db="EMBL/GenBank/DDBJ databases">
        <title>Comparative genomics of Cryptococcus and Kwoniella reveals pathogenesis evolution and contrasting modes of karyotype evolution via chromosome fusion or intercentromeric recombination.</title>
        <authorList>
            <person name="Coelho M.A."/>
            <person name="David-Palma M."/>
            <person name="Shea T."/>
            <person name="Bowers K."/>
            <person name="McGinley-Smith S."/>
            <person name="Mohammad A.W."/>
            <person name="Gnirke A."/>
            <person name="Yurkov A.M."/>
            <person name="Nowrousian M."/>
            <person name="Sun S."/>
            <person name="Cuomo C.A."/>
            <person name="Heitman J."/>
        </authorList>
    </citation>
    <scope>NUCLEOTIDE SEQUENCE [LARGE SCALE GENOMIC DNA]</scope>
    <source>
        <strain evidence="8">CBS 11374</strain>
    </source>
</reference>
<feature type="domain" description="C2H2-type" evidence="7">
    <location>
        <begin position="1146"/>
        <end position="1173"/>
    </location>
</feature>
<proteinExistence type="predicted"/>
<feature type="region of interest" description="Disordered" evidence="6">
    <location>
        <begin position="393"/>
        <end position="487"/>
    </location>
</feature>
<dbReference type="PANTHER" id="PTHR19818:SF139">
    <property type="entry name" value="PAIR-RULE PROTEIN ODD-PAIRED"/>
    <property type="match status" value="1"/>
</dbReference>
<dbReference type="Pfam" id="PF00096">
    <property type="entry name" value="zf-C2H2"/>
    <property type="match status" value="2"/>
</dbReference>
<feature type="compositionally biased region" description="Polar residues" evidence="6">
    <location>
        <begin position="737"/>
        <end position="752"/>
    </location>
</feature>
<feature type="domain" description="C2H2-type" evidence="7">
    <location>
        <begin position="1083"/>
        <end position="1112"/>
    </location>
</feature>
<dbReference type="InterPro" id="IPR036236">
    <property type="entry name" value="Znf_C2H2_sf"/>
</dbReference>
<name>A0ABZ1CXQ6_9TREE</name>
<organism evidence="8 9">
    <name type="scientific">Kwoniella shivajii</name>
    <dbReference type="NCBI Taxonomy" id="564305"/>
    <lineage>
        <taxon>Eukaryota</taxon>
        <taxon>Fungi</taxon>
        <taxon>Dikarya</taxon>
        <taxon>Basidiomycota</taxon>
        <taxon>Agaricomycotina</taxon>
        <taxon>Tremellomycetes</taxon>
        <taxon>Tremellales</taxon>
        <taxon>Cryptococcaceae</taxon>
        <taxon>Kwoniella</taxon>
    </lineage>
</organism>
<evidence type="ECO:0000313" key="9">
    <source>
        <dbReference type="Proteomes" id="UP001329825"/>
    </source>
</evidence>
<feature type="region of interest" description="Disordered" evidence="6">
    <location>
        <begin position="769"/>
        <end position="788"/>
    </location>
</feature>
<feature type="compositionally biased region" description="Low complexity" evidence="6">
    <location>
        <begin position="20"/>
        <end position="44"/>
    </location>
</feature>
<dbReference type="InterPro" id="IPR050329">
    <property type="entry name" value="GLI_C2H2-zinc-finger"/>
</dbReference>
<feature type="region of interest" description="Disordered" evidence="6">
    <location>
        <begin position="979"/>
        <end position="1057"/>
    </location>
</feature>
<evidence type="ECO:0000313" key="8">
    <source>
        <dbReference type="EMBL" id="WRT66343.1"/>
    </source>
</evidence>
<protein>
    <recommendedName>
        <fullName evidence="7">C2H2-type domain-containing protein</fullName>
    </recommendedName>
</protein>
<evidence type="ECO:0000256" key="3">
    <source>
        <dbReference type="ARBA" id="ARBA00022771"/>
    </source>
</evidence>
<feature type="compositionally biased region" description="Polar residues" evidence="6">
    <location>
        <begin position="454"/>
        <end position="485"/>
    </location>
</feature>
<keyword evidence="4" id="KW-0862">Zinc</keyword>
<feature type="region of interest" description="Disordered" evidence="6">
    <location>
        <begin position="737"/>
        <end position="762"/>
    </location>
</feature>
<feature type="compositionally biased region" description="Low complexity" evidence="6">
    <location>
        <begin position="593"/>
        <end position="613"/>
    </location>
</feature>
<feature type="region of interest" description="Disordered" evidence="6">
    <location>
        <begin position="271"/>
        <end position="296"/>
    </location>
</feature>
<feature type="compositionally biased region" description="Low complexity" evidence="6">
    <location>
        <begin position="434"/>
        <end position="453"/>
    </location>
</feature>
<keyword evidence="3 5" id="KW-0863">Zinc-finger</keyword>
<feature type="compositionally biased region" description="Low complexity" evidence="6">
    <location>
        <begin position="989"/>
        <end position="1016"/>
    </location>
</feature>
<feature type="compositionally biased region" description="Low complexity" evidence="6">
    <location>
        <begin position="105"/>
        <end position="121"/>
    </location>
</feature>
<dbReference type="Gene3D" id="3.30.160.60">
    <property type="entry name" value="Classic Zinc Finger"/>
    <property type="match status" value="3"/>
</dbReference>
<evidence type="ECO:0000256" key="1">
    <source>
        <dbReference type="ARBA" id="ARBA00022723"/>
    </source>
</evidence>
<keyword evidence="1" id="KW-0479">Metal-binding</keyword>
<dbReference type="PANTHER" id="PTHR19818">
    <property type="entry name" value="ZINC FINGER PROTEIN ZIC AND GLI"/>
    <property type="match status" value="1"/>
</dbReference>
<evidence type="ECO:0000256" key="4">
    <source>
        <dbReference type="ARBA" id="ARBA00022833"/>
    </source>
</evidence>
<feature type="compositionally biased region" description="Low complexity" evidence="6">
    <location>
        <begin position="58"/>
        <end position="84"/>
    </location>
</feature>
<feature type="region of interest" description="Disordered" evidence="6">
    <location>
        <begin position="1"/>
        <end position="196"/>
    </location>
</feature>
<keyword evidence="9" id="KW-1185">Reference proteome</keyword>
<keyword evidence="2" id="KW-0677">Repeat</keyword>
<dbReference type="PROSITE" id="PS50157">
    <property type="entry name" value="ZINC_FINGER_C2H2_2"/>
    <property type="match status" value="2"/>
</dbReference>
<feature type="region of interest" description="Disordered" evidence="6">
    <location>
        <begin position="1169"/>
        <end position="1249"/>
    </location>
</feature>
<feature type="compositionally biased region" description="Low complexity" evidence="6">
    <location>
        <begin position="271"/>
        <end position="288"/>
    </location>
</feature>
<feature type="compositionally biased region" description="Polar residues" evidence="6">
    <location>
        <begin position="185"/>
        <end position="195"/>
    </location>
</feature>
<accession>A0ABZ1CXQ6</accession>
<feature type="region of interest" description="Disordered" evidence="6">
    <location>
        <begin position="887"/>
        <end position="914"/>
    </location>
</feature>
<gene>
    <name evidence="8" type="ORF">IL334_003298</name>
</gene>
<feature type="compositionally biased region" description="Polar residues" evidence="6">
    <location>
        <begin position="1030"/>
        <end position="1053"/>
    </location>
</feature>
<evidence type="ECO:0000256" key="6">
    <source>
        <dbReference type="SAM" id="MobiDB-lite"/>
    </source>
</evidence>
<dbReference type="Proteomes" id="UP001329825">
    <property type="component" value="Chromosome 4"/>
</dbReference>
<dbReference type="SMART" id="SM00355">
    <property type="entry name" value="ZnF_C2H2"/>
    <property type="match status" value="3"/>
</dbReference>
<dbReference type="RefSeq" id="XP_062791083.1">
    <property type="nucleotide sequence ID" value="XM_062935032.1"/>
</dbReference>
<dbReference type="PROSITE" id="PS00028">
    <property type="entry name" value="ZINC_FINGER_C2H2_1"/>
    <property type="match status" value="1"/>
</dbReference>
<dbReference type="EMBL" id="CP141884">
    <property type="protein sequence ID" value="WRT66343.1"/>
    <property type="molecule type" value="Genomic_DNA"/>
</dbReference>
<evidence type="ECO:0000259" key="7">
    <source>
        <dbReference type="PROSITE" id="PS50157"/>
    </source>
</evidence>
<dbReference type="GeneID" id="87955429"/>